<comment type="similarity">
    <text evidence="1">Belongs to the ROK (NagC/XylR) family.</text>
</comment>
<accession>A0ABV8U3L3</accession>
<name>A0ABV8U3L3_9ACTN</name>
<comment type="caution">
    <text evidence="2">The sequence shown here is derived from an EMBL/GenBank/DDBJ whole genome shotgun (WGS) entry which is preliminary data.</text>
</comment>
<protein>
    <submittedName>
        <fullName evidence="2">ROK family protein</fullName>
    </submittedName>
</protein>
<dbReference type="EMBL" id="JBHSDK010000058">
    <property type="protein sequence ID" value="MFC4337693.1"/>
    <property type="molecule type" value="Genomic_DNA"/>
</dbReference>
<dbReference type="InterPro" id="IPR036390">
    <property type="entry name" value="WH_DNA-bd_sf"/>
</dbReference>
<dbReference type="InterPro" id="IPR000600">
    <property type="entry name" value="ROK"/>
</dbReference>
<dbReference type="Pfam" id="PF00480">
    <property type="entry name" value="ROK"/>
    <property type="match status" value="1"/>
</dbReference>
<gene>
    <name evidence="2" type="ORF">ACFPET_21090</name>
</gene>
<reference evidence="3" key="1">
    <citation type="journal article" date="2019" name="Int. J. Syst. Evol. Microbiol.">
        <title>The Global Catalogue of Microorganisms (GCM) 10K type strain sequencing project: providing services to taxonomists for standard genome sequencing and annotation.</title>
        <authorList>
            <consortium name="The Broad Institute Genomics Platform"/>
            <consortium name="The Broad Institute Genome Sequencing Center for Infectious Disease"/>
            <person name="Wu L."/>
            <person name="Ma J."/>
        </authorList>
    </citation>
    <scope>NUCLEOTIDE SEQUENCE [LARGE SCALE GENOMIC DNA]</scope>
    <source>
        <strain evidence="3">IBRC-M 10908</strain>
    </source>
</reference>
<dbReference type="Gene3D" id="1.10.10.10">
    <property type="entry name" value="Winged helix-like DNA-binding domain superfamily/Winged helix DNA-binding domain"/>
    <property type="match status" value="1"/>
</dbReference>
<dbReference type="SUPFAM" id="SSF53067">
    <property type="entry name" value="Actin-like ATPase domain"/>
    <property type="match status" value="1"/>
</dbReference>
<keyword evidence="3" id="KW-1185">Reference proteome</keyword>
<evidence type="ECO:0000256" key="1">
    <source>
        <dbReference type="ARBA" id="ARBA00006479"/>
    </source>
</evidence>
<dbReference type="Gene3D" id="3.30.420.40">
    <property type="match status" value="2"/>
</dbReference>
<proteinExistence type="inferred from homology"/>
<dbReference type="SUPFAM" id="SSF46785">
    <property type="entry name" value="Winged helix' DNA-binding domain"/>
    <property type="match status" value="1"/>
</dbReference>
<dbReference type="InterPro" id="IPR036388">
    <property type="entry name" value="WH-like_DNA-bd_sf"/>
</dbReference>
<dbReference type="RefSeq" id="WP_380624935.1">
    <property type="nucleotide sequence ID" value="NZ_JBHSDK010000058.1"/>
</dbReference>
<sequence>MDDVTTSDEVRLNNQLRLLKAMHSSAADKTRVRLTEELGVGRGTMSSLMSQLGEAHLVREVRAESGGRGRPGHMVKPHPEGPRVLVADVKEDHWELSRAELGGDVRLIVGGPLDGRPDQVLTAIRNAIDLVIDERTVAIAVAVPGLVESGRYVNVAHLGWEQVDFAAIGRRGWPKVLVGNDARSAGLAEARRGALRGVGTALHLHVDFDLGGTLLIDGRNQGGANGVAGEYGHMPLGGGYGRCMCGLEGCWGLQVGLNALLNAEGIEPGWGRGREDATEVLRQAYRGEDRALSAVKASAVALARGIGILSNALDPGRVGLSGMAVDLWKLYPKEMERVAVAAQMPFRRDSPPTIVPTLLEDKGIAIGAMESAFDEFLTLGGLKAWIERFR</sequence>
<dbReference type="PANTHER" id="PTHR18964:SF149">
    <property type="entry name" value="BIFUNCTIONAL UDP-N-ACETYLGLUCOSAMINE 2-EPIMERASE_N-ACETYLMANNOSAMINE KINASE"/>
    <property type="match status" value="1"/>
</dbReference>
<organism evidence="2 3">
    <name type="scientific">Salininema proteolyticum</name>
    <dbReference type="NCBI Taxonomy" id="1607685"/>
    <lineage>
        <taxon>Bacteria</taxon>
        <taxon>Bacillati</taxon>
        <taxon>Actinomycetota</taxon>
        <taxon>Actinomycetes</taxon>
        <taxon>Glycomycetales</taxon>
        <taxon>Glycomycetaceae</taxon>
        <taxon>Salininema</taxon>
    </lineage>
</organism>
<evidence type="ECO:0000313" key="3">
    <source>
        <dbReference type="Proteomes" id="UP001595823"/>
    </source>
</evidence>
<evidence type="ECO:0000313" key="2">
    <source>
        <dbReference type="EMBL" id="MFC4337693.1"/>
    </source>
</evidence>
<dbReference type="InterPro" id="IPR043129">
    <property type="entry name" value="ATPase_NBD"/>
</dbReference>
<dbReference type="Proteomes" id="UP001595823">
    <property type="component" value="Unassembled WGS sequence"/>
</dbReference>
<dbReference type="PANTHER" id="PTHR18964">
    <property type="entry name" value="ROK (REPRESSOR, ORF, KINASE) FAMILY"/>
    <property type="match status" value="1"/>
</dbReference>